<keyword evidence="5 10" id="KW-0472">Membrane</keyword>
<dbReference type="PANTHER" id="PTHR28259">
    <property type="entry name" value="FLUORIDE EXPORT PROTEIN 1-RELATED"/>
    <property type="match status" value="1"/>
</dbReference>
<dbReference type="GO" id="GO:0062054">
    <property type="term" value="F:fluoride channel activity"/>
    <property type="evidence" value="ECO:0007669"/>
    <property type="project" value="UniProtKB-UniRule"/>
</dbReference>
<dbReference type="AlphaFoldDB" id="A0A9D2KI52"/>
<keyword evidence="10" id="KW-0406">Ion transport</keyword>
<keyword evidence="2 10" id="KW-1003">Cell membrane</keyword>
<keyword evidence="3 10" id="KW-0812">Transmembrane</keyword>
<evidence type="ECO:0000256" key="6">
    <source>
        <dbReference type="ARBA" id="ARBA00023303"/>
    </source>
</evidence>
<name>A0A9D2KI52_9MICO</name>
<evidence type="ECO:0000256" key="4">
    <source>
        <dbReference type="ARBA" id="ARBA00022989"/>
    </source>
</evidence>
<dbReference type="GO" id="GO:0005886">
    <property type="term" value="C:plasma membrane"/>
    <property type="evidence" value="ECO:0007669"/>
    <property type="project" value="UniProtKB-SubCell"/>
</dbReference>
<evidence type="ECO:0000256" key="7">
    <source>
        <dbReference type="ARBA" id="ARBA00035120"/>
    </source>
</evidence>
<gene>
    <name evidence="10" type="primary">fluC</name>
    <name evidence="10" type="synonym">crcB</name>
    <name evidence="11" type="ORF">H9800_03640</name>
</gene>
<protein>
    <recommendedName>
        <fullName evidence="10">Fluoride-specific ion channel FluC</fullName>
    </recommendedName>
</protein>
<comment type="similarity">
    <text evidence="7 10">Belongs to the fluoride channel Fluc/FEX (TC 1.A.43) family.</text>
</comment>
<accession>A0A9D2KI52</accession>
<evidence type="ECO:0000313" key="12">
    <source>
        <dbReference type="Proteomes" id="UP000824220"/>
    </source>
</evidence>
<dbReference type="EMBL" id="DXAM01000050">
    <property type="protein sequence ID" value="HJA03933.1"/>
    <property type="molecule type" value="Genomic_DNA"/>
</dbReference>
<dbReference type="Pfam" id="PF02537">
    <property type="entry name" value="CRCB"/>
    <property type="match status" value="1"/>
</dbReference>
<feature type="transmembrane region" description="Helical" evidence="10">
    <location>
        <begin position="112"/>
        <end position="133"/>
    </location>
</feature>
<keyword evidence="10" id="KW-0479">Metal-binding</keyword>
<sequence length="144" mass="14391">MTPREEEPMNTLHSAILVGLGGAVGTIIRYLVSAAIPHAAGLDFGTLLVNLSGAFVLGWLTSVLVVRGADAGRSARTRLFVGTGVLGGYTTYSTLAIGSLDAIAAGSVAAGIAYALGSVVLGIACAAAGILLGRRPRAAAGEQR</sequence>
<keyword evidence="6 10" id="KW-0407">Ion channel</keyword>
<evidence type="ECO:0000256" key="1">
    <source>
        <dbReference type="ARBA" id="ARBA00004651"/>
    </source>
</evidence>
<dbReference type="GO" id="GO:0046872">
    <property type="term" value="F:metal ion binding"/>
    <property type="evidence" value="ECO:0007669"/>
    <property type="project" value="UniProtKB-KW"/>
</dbReference>
<feature type="binding site" evidence="10">
    <location>
        <position position="87"/>
    </location>
    <ligand>
        <name>Na(+)</name>
        <dbReference type="ChEBI" id="CHEBI:29101"/>
        <note>structural</note>
    </ligand>
</feature>
<evidence type="ECO:0000313" key="11">
    <source>
        <dbReference type="EMBL" id="HJA03933.1"/>
    </source>
</evidence>
<evidence type="ECO:0000256" key="3">
    <source>
        <dbReference type="ARBA" id="ARBA00022692"/>
    </source>
</evidence>
<feature type="binding site" evidence="10">
    <location>
        <position position="90"/>
    </location>
    <ligand>
        <name>Na(+)</name>
        <dbReference type="ChEBI" id="CHEBI:29101"/>
        <note>structural</note>
    </ligand>
</feature>
<comment type="catalytic activity">
    <reaction evidence="8">
        <text>fluoride(in) = fluoride(out)</text>
        <dbReference type="Rhea" id="RHEA:76159"/>
        <dbReference type="ChEBI" id="CHEBI:17051"/>
    </reaction>
    <physiologicalReaction direction="left-to-right" evidence="8">
        <dbReference type="Rhea" id="RHEA:76160"/>
    </physiologicalReaction>
</comment>
<evidence type="ECO:0000256" key="2">
    <source>
        <dbReference type="ARBA" id="ARBA00022475"/>
    </source>
</evidence>
<dbReference type="HAMAP" id="MF_00454">
    <property type="entry name" value="FluC"/>
    <property type="match status" value="1"/>
</dbReference>
<feature type="transmembrane region" description="Helical" evidence="10">
    <location>
        <begin position="78"/>
        <end position="100"/>
    </location>
</feature>
<evidence type="ECO:0000256" key="8">
    <source>
        <dbReference type="ARBA" id="ARBA00035585"/>
    </source>
</evidence>
<dbReference type="Proteomes" id="UP000824220">
    <property type="component" value="Unassembled WGS sequence"/>
</dbReference>
<reference evidence="11" key="1">
    <citation type="journal article" date="2021" name="PeerJ">
        <title>Extensive microbial diversity within the chicken gut microbiome revealed by metagenomics and culture.</title>
        <authorList>
            <person name="Gilroy R."/>
            <person name="Ravi A."/>
            <person name="Getino M."/>
            <person name="Pursley I."/>
            <person name="Horton D.L."/>
            <person name="Alikhan N.F."/>
            <person name="Baker D."/>
            <person name="Gharbi K."/>
            <person name="Hall N."/>
            <person name="Watson M."/>
            <person name="Adriaenssens E.M."/>
            <person name="Foster-Nyarko E."/>
            <person name="Jarju S."/>
            <person name="Secka A."/>
            <person name="Antonio M."/>
            <person name="Oren A."/>
            <person name="Chaudhuri R.R."/>
            <person name="La Ragione R."/>
            <person name="Hildebrand F."/>
            <person name="Pallen M.J."/>
        </authorList>
    </citation>
    <scope>NUCLEOTIDE SEQUENCE</scope>
    <source>
        <strain evidence="11">ChiHjej8B7-3636</strain>
    </source>
</reference>
<feature type="transmembrane region" description="Helical" evidence="10">
    <location>
        <begin position="12"/>
        <end position="32"/>
    </location>
</feature>
<keyword evidence="10" id="KW-0813">Transport</keyword>
<comment type="activity regulation">
    <text evidence="10">Na(+) is not transported, but it plays an essential structural role and its presence is essential for fluoride channel function.</text>
</comment>
<keyword evidence="4 10" id="KW-1133">Transmembrane helix</keyword>
<proteinExistence type="inferred from homology"/>
<comment type="subcellular location">
    <subcellularLocation>
        <location evidence="1 10">Cell membrane</location>
        <topology evidence="1 10">Multi-pass membrane protein</topology>
    </subcellularLocation>
</comment>
<evidence type="ECO:0000256" key="10">
    <source>
        <dbReference type="HAMAP-Rule" id="MF_00454"/>
    </source>
</evidence>
<evidence type="ECO:0000256" key="9">
    <source>
        <dbReference type="ARBA" id="ARBA00049940"/>
    </source>
</evidence>
<comment type="caution">
    <text evidence="11">The sequence shown here is derived from an EMBL/GenBank/DDBJ whole genome shotgun (WGS) entry which is preliminary data.</text>
</comment>
<dbReference type="PANTHER" id="PTHR28259:SF1">
    <property type="entry name" value="FLUORIDE EXPORT PROTEIN 1-RELATED"/>
    <property type="match status" value="1"/>
</dbReference>
<dbReference type="InterPro" id="IPR003691">
    <property type="entry name" value="FluC"/>
</dbReference>
<keyword evidence="10" id="KW-0915">Sodium</keyword>
<dbReference type="GO" id="GO:0140114">
    <property type="term" value="P:cellular detoxification of fluoride"/>
    <property type="evidence" value="ECO:0007669"/>
    <property type="project" value="UniProtKB-UniRule"/>
</dbReference>
<evidence type="ECO:0000256" key="5">
    <source>
        <dbReference type="ARBA" id="ARBA00023136"/>
    </source>
</evidence>
<feature type="transmembrane region" description="Helical" evidence="10">
    <location>
        <begin position="44"/>
        <end position="66"/>
    </location>
</feature>
<organism evidence="11 12">
    <name type="scientific">Candidatus Microbacterium stercoravium</name>
    <dbReference type="NCBI Taxonomy" id="2838697"/>
    <lineage>
        <taxon>Bacteria</taxon>
        <taxon>Bacillati</taxon>
        <taxon>Actinomycetota</taxon>
        <taxon>Actinomycetes</taxon>
        <taxon>Micrococcales</taxon>
        <taxon>Microbacteriaceae</taxon>
        <taxon>Microbacterium</taxon>
    </lineage>
</organism>
<reference evidence="11" key="2">
    <citation type="submission" date="2021-04" db="EMBL/GenBank/DDBJ databases">
        <authorList>
            <person name="Gilroy R."/>
        </authorList>
    </citation>
    <scope>NUCLEOTIDE SEQUENCE</scope>
    <source>
        <strain evidence="11">ChiHjej8B7-3636</strain>
    </source>
</reference>
<comment type="function">
    <text evidence="9 10">Fluoride-specific ion channel. Important for reducing fluoride concentration in the cell, thus reducing its toxicity.</text>
</comment>